<evidence type="ECO:0000313" key="3">
    <source>
        <dbReference type="EMBL" id="MFC7304741.1"/>
    </source>
</evidence>
<keyword evidence="1" id="KW-1133">Transmembrane helix</keyword>
<accession>A0ABW2JH44</accession>
<sequence>MVAAYFLLPLNRLGPHRPVLSWTLFALALALVAALLMRQIRDVLLHTPDGRHGLAIALLMCLAVLVFSAGYFALAKQPGAVTGLETRIDALYFTAVTLATIGYGDIAAHGQTARAVVLVQILYNFVFLTAAATALSRSWRGRIGGGPRSR</sequence>
<feature type="domain" description="Potassium channel" evidence="2">
    <location>
        <begin position="60"/>
        <end position="136"/>
    </location>
</feature>
<keyword evidence="3" id="KW-0406">Ion transport</keyword>
<organism evidence="3 4">
    <name type="scientific">Streptomyces monticola</name>
    <dbReference type="NCBI Taxonomy" id="2666263"/>
    <lineage>
        <taxon>Bacteria</taxon>
        <taxon>Bacillati</taxon>
        <taxon>Actinomycetota</taxon>
        <taxon>Actinomycetes</taxon>
        <taxon>Kitasatosporales</taxon>
        <taxon>Streptomycetaceae</taxon>
        <taxon>Streptomyces</taxon>
    </lineage>
</organism>
<proteinExistence type="predicted"/>
<feature type="transmembrane region" description="Helical" evidence="1">
    <location>
        <begin position="20"/>
        <end position="40"/>
    </location>
</feature>
<evidence type="ECO:0000259" key="2">
    <source>
        <dbReference type="Pfam" id="PF07885"/>
    </source>
</evidence>
<name>A0ABW2JH44_9ACTN</name>
<dbReference type="Pfam" id="PF07885">
    <property type="entry name" value="Ion_trans_2"/>
    <property type="match status" value="1"/>
</dbReference>
<dbReference type="GO" id="GO:0034220">
    <property type="term" value="P:monoatomic ion transmembrane transport"/>
    <property type="evidence" value="ECO:0007669"/>
    <property type="project" value="UniProtKB-KW"/>
</dbReference>
<dbReference type="RefSeq" id="WP_381829572.1">
    <property type="nucleotide sequence ID" value="NZ_JBHTCF010000003.1"/>
</dbReference>
<protein>
    <submittedName>
        <fullName evidence="3">Potassium channel family protein</fullName>
    </submittedName>
</protein>
<comment type="caution">
    <text evidence="3">The sequence shown here is derived from an EMBL/GenBank/DDBJ whole genome shotgun (WGS) entry which is preliminary data.</text>
</comment>
<dbReference type="SUPFAM" id="SSF81324">
    <property type="entry name" value="Voltage-gated potassium channels"/>
    <property type="match status" value="1"/>
</dbReference>
<dbReference type="EMBL" id="JBHTCF010000003">
    <property type="protein sequence ID" value="MFC7304741.1"/>
    <property type="molecule type" value="Genomic_DNA"/>
</dbReference>
<keyword evidence="3" id="KW-0407">Ion channel</keyword>
<keyword evidence="4" id="KW-1185">Reference proteome</keyword>
<dbReference type="Gene3D" id="1.10.287.70">
    <property type="match status" value="1"/>
</dbReference>
<feature type="transmembrane region" description="Helical" evidence="1">
    <location>
        <begin position="52"/>
        <end position="74"/>
    </location>
</feature>
<keyword evidence="1" id="KW-0472">Membrane</keyword>
<dbReference type="InterPro" id="IPR013099">
    <property type="entry name" value="K_chnl_dom"/>
</dbReference>
<dbReference type="Proteomes" id="UP001596523">
    <property type="component" value="Unassembled WGS sequence"/>
</dbReference>
<keyword evidence="1" id="KW-0812">Transmembrane</keyword>
<evidence type="ECO:0000256" key="1">
    <source>
        <dbReference type="SAM" id="Phobius"/>
    </source>
</evidence>
<feature type="transmembrane region" description="Helical" evidence="1">
    <location>
        <begin position="115"/>
        <end position="135"/>
    </location>
</feature>
<reference evidence="4" key="1">
    <citation type="journal article" date="2019" name="Int. J. Syst. Evol. Microbiol.">
        <title>The Global Catalogue of Microorganisms (GCM) 10K type strain sequencing project: providing services to taxonomists for standard genome sequencing and annotation.</title>
        <authorList>
            <consortium name="The Broad Institute Genomics Platform"/>
            <consortium name="The Broad Institute Genome Sequencing Center for Infectious Disease"/>
            <person name="Wu L."/>
            <person name="Ma J."/>
        </authorList>
    </citation>
    <scope>NUCLEOTIDE SEQUENCE [LARGE SCALE GENOMIC DNA]</scope>
    <source>
        <strain evidence="4">SYNS20</strain>
    </source>
</reference>
<feature type="transmembrane region" description="Helical" evidence="1">
    <location>
        <begin position="90"/>
        <end position="108"/>
    </location>
</feature>
<gene>
    <name evidence="3" type="ORF">ACFQVC_10985</name>
</gene>
<keyword evidence="3" id="KW-0813">Transport</keyword>
<evidence type="ECO:0000313" key="4">
    <source>
        <dbReference type="Proteomes" id="UP001596523"/>
    </source>
</evidence>